<dbReference type="Proteomes" id="UP000309819">
    <property type="component" value="Unassembled WGS sequence"/>
</dbReference>
<dbReference type="RefSeq" id="WP_138217328.1">
    <property type="nucleotide sequence ID" value="NZ_VAUO01000001.1"/>
</dbReference>
<evidence type="ECO:0000256" key="1">
    <source>
        <dbReference type="SAM" id="MobiDB-lite"/>
    </source>
</evidence>
<name>A0A5R8ZFZ3_9PSED</name>
<dbReference type="OrthoDB" id="5941093at2"/>
<dbReference type="EMBL" id="VAUO01000001">
    <property type="protein sequence ID" value="TLP64688.1"/>
    <property type="molecule type" value="Genomic_DNA"/>
</dbReference>
<keyword evidence="3" id="KW-1185">Reference proteome</keyword>
<comment type="caution">
    <text evidence="2">The sequence shown here is derived from an EMBL/GenBank/DDBJ whole genome shotgun (WGS) entry which is preliminary data.</text>
</comment>
<feature type="compositionally biased region" description="Polar residues" evidence="1">
    <location>
        <begin position="25"/>
        <end position="41"/>
    </location>
</feature>
<feature type="region of interest" description="Disordered" evidence="1">
    <location>
        <begin position="1"/>
        <end position="41"/>
    </location>
</feature>
<sequence>MNPVTSALRISPAYSAPTPTLTPTVSVSQASSVTDTPSSQVTLGQDNRVADAETYSLKGTLGTPVVRYIWEKEGTQDRLTTQMLTGIASTSIGSRFQGLGAALIEQLAANGGQRVAQSALAASDNSATDPAILELQRANLREHASNSVTLNLTSASGATITLGLYSGEQGLAVEASVTGGELNDDELKALAALADGFQSAVDGLNQEPPSLKLGDLLSVDQRLFTGLQMTAKLDLVSGEQQTFDLRLDGSTRSLSLQGPSGQLQLELDSHDGAMLGSKAQREAALSNYLEQFDAARQRGKGDERLNTLFKDAFSQLNSVDDSSARPARHNSTINTLSRSLLSGLADFNASIKQTVEHSNPMRPEEADRFDYTVSQTTTKTGKGTSFSLEQEQQSSLSAAWHSSLNPLVGLQLTRDNASQNYRYHQVNDDARNTTRTSIVNGILSEASSAQQASRSERVRVYQEGVLKSDNTTSDAERKSQDQLKLIATLLSRDAKSRSANGISTFAQDMADNSRHWLLQGNPSKI</sequence>
<gene>
    <name evidence="2" type="ORF">FEM01_00495</name>
</gene>
<reference evidence="2 3" key="1">
    <citation type="submission" date="2019-05" db="EMBL/GenBank/DDBJ databases">
        <title>Pseudomonas sp. SC006 isolated from lettuce that can produce HBGAs.</title>
        <authorList>
            <person name="Wang D."/>
            <person name="Liao N."/>
            <person name="Liu D."/>
            <person name="Zhang Z."/>
            <person name="Zou S."/>
        </authorList>
    </citation>
    <scope>NUCLEOTIDE SEQUENCE [LARGE SCALE GENOMIC DNA]</scope>
    <source>
        <strain evidence="2 3">SC006</strain>
    </source>
</reference>
<evidence type="ECO:0008006" key="4">
    <source>
        <dbReference type="Google" id="ProtNLM"/>
    </source>
</evidence>
<organism evidence="2 3">
    <name type="scientific">Pseudomonas mosselii</name>
    <dbReference type="NCBI Taxonomy" id="78327"/>
    <lineage>
        <taxon>Bacteria</taxon>
        <taxon>Pseudomonadati</taxon>
        <taxon>Pseudomonadota</taxon>
        <taxon>Gammaproteobacteria</taxon>
        <taxon>Pseudomonadales</taxon>
        <taxon>Pseudomonadaceae</taxon>
        <taxon>Pseudomonas</taxon>
    </lineage>
</organism>
<proteinExistence type="predicted"/>
<dbReference type="AlphaFoldDB" id="A0A5R8ZFZ3"/>
<evidence type="ECO:0000313" key="3">
    <source>
        <dbReference type="Proteomes" id="UP000309819"/>
    </source>
</evidence>
<protein>
    <recommendedName>
        <fullName evidence="4">Lactate dehydrogenase</fullName>
    </recommendedName>
</protein>
<evidence type="ECO:0000313" key="2">
    <source>
        <dbReference type="EMBL" id="TLP64688.1"/>
    </source>
</evidence>
<accession>A0A5R8ZFZ3</accession>